<evidence type="ECO:0000313" key="2">
    <source>
        <dbReference type="EMBL" id="MCY6959811.1"/>
    </source>
</evidence>
<evidence type="ECO:0000313" key="3">
    <source>
        <dbReference type="Proteomes" id="UP001144612"/>
    </source>
</evidence>
<feature type="transmembrane region" description="Helical" evidence="1">
    <location>
        <begin position="46"/>
        <end position="65"/>
    </location>
</feature>
<evidence type="ECO:0008006" key="4">
    <source>
        <dbReference type="Google" id="ProtNLM"/>
    </source>
</evidence>
<keyword evidence="3" id="KW-1185">Reference proteome</keyword>
<sequence>MMQNSLFLISIGILFIGFLFLGMSGFSFKWRAFTNKPAWNGNTLPFLVIGSIFSVTGLILVYVFYPFK</sequence>
<protein>
    <recommendedName>
        <fullName evidence="4">DUF3995 domain-containing protein</fullName>
    </recommendedName>
</protein>
<keyword evidence="1" id="KW-0472">Membrane</keyword>
<proteinExistence type="predicted"/>
<keyword evidence="1" id="KW-0812">Transmembrane</keyword>
<dbReference type="Proteomes" id="UP001144612">
    <property type="component" value="Unassembled WGS sequence"/>
</dbReference>
<gene>
    <name evidence="2" type="ORF">OW729_14415</name>
</gene>
<dbReference type="EMBL" id="JAPQFJ010000016">
    <property type="protein sequence ID" value="MCY6959811.1"/>
    <property type="molecule type" value="Genomic_DNA"/>
</dbReference>
<organism evidence="2 3">
    <name type="scientific">Clostridium brassicae</name>
    <dbReference type="NCBI Taxonomy" id="2999072"/>
    <lineage>
        <taxon>Bacteria</taxon>
        <taxon>Bacillati</taxon>
        <taxon>Bacillota</taxon>
        <taxon>Clostridia</taxon>
        <taxon>Eubacteriales</taxon>
        <taxon>Clostridiaceae</taxon>
        <taxon>Clostridium</taxon>
    </lineage>
</organism>
<feature type="transmembrane region" description="Helical" evidence="1">
    <location>
        <begin position="7"/>
        <end position="26"/>
    </location>
</feature>
<keyword evidence="1" id="KW-1133">Transmembrane helix</keyword>
<evidence type="ECO:0000256" key="1">
    <source>
        <dbReference type="SAM" id="Phobius"/>
    </source>
</evidence>
<name>A0ABT4DF40_9CLOT</name>
<reference evidence="2" key="1">
    <citation type="submission" date="2022-12" db="EMBL/GenBank/DDBJ databases">
        <title>Clostridium sp. nov., isolated from industrial wastewater.</title>
        <authorList>
            <person name="Jiayan W."/>
        </authorList>
    </citation>
    <scope>NUCLEOTIDE SEQUENCE</scope>
    <source>
        <strain evidence="2">ZC22-4</strain>
    </source>
</reference>
<comment type="caution">
    <text evidence="2">The sequence shown here is derived from an EMBL/GenBank/DDBJ whole genome shotgun (WGS) entry which is preliminary data.</text>
</comment>
<accession>A0ABT4DF40</accession>